<dbReference type="AlphaFoldDB" id="A0AAN6MUF9"/>
<dbReference type="EMBL" id="MU855334">
    <property type="protein sequence ID" value="KAK3906173.1"/>
    <property type="molecule type" value="Genomic_DNA"/>
</dbReference>
<keyword evidence="3" id="KW-1185">Reference proteome</keyword>
<name>A0AAN6MUF9_9PEZI</name>
<reference evidence="2" key="1">
    <citation type="journal article" date="2023" name="Mol. Phylogenet. Evol.">
        <title>Genome-scale phylogeny and comparative genomics of the fungal order Sordariales.</title>
        <authorList>
            <person name="Hensen N."/>
            <person name="Bonometti L."/>
            <person name="Westerberg I."/>
            <person name="Brannstrom I.O."/>
            <person name="Guillou S."/>
            <person name="Cros-Aarteil S."/>
            <person name="Calhoun S."/>
            <person name="Haridas S."/>
            <person name="Kuo A."/>
            <person name="Mondo S."/>
            <person name="Pangilinan J."/>
            <person name="Riley R."/>
            <person name="LaButti K."/>
            <person name="Andreopoulos B."/>
            <person name="Lipzen A."/>
            <person name="Chen C."/>
            <person name="Yan M."/>
            <person name="Daum C."/>
            <person name="Ng V."/>
            <person name="Clum A."/>
            <person name="Steindorff A."/>
            <person name="Ohm R.A."/>
            <person name="Martin F."/>
            <person name="Silar P."/>
            <person name="Natvig D.O."/>
            <person name="Lalanne C."/>
            <person name="Gautier V."/>
            <person name="Ament-Velasquez S.L."/>
            <person name="Kruys A."/>
            <person name="Hutchinson M.I."/>
            <person name="Powell A.J."/>
            <person name="Barry K."/>
            <person name="Miller A.N."/>
            <person name="Grigoriev I.V."/>
            <person name="Debuchy R."/>
            <person name="Gladieux P."/>
            <person name="Hiltunen Thoren M."/>
            <person name="Johannesson H."/>
        </authorList>
    </citation>
    <scope>NUCLEOTIDE SEQUENCE</scope>
    <source>
        <strain evidence="2">CBS 103.79</strain>
    </source>
</reference>
<evidence type="ECO:0000313" key="2">
    <source>
        <dbReference type="EMBL" id="KAK3906173.1"/>
    </source>
</evidence>
<dbReference type="Proteomes" id="UP001303889">
    <property type="component" value="Unassembled WGS sequence"/>
</dbReference>
<gene>
    <name evidence="2" type="ORF">C8A05DRAFT_40981</name>
</gene>
<sequence length="722" mass="80114">MPLCHYCANLSIPRLVDLAVQEFDAAAVPKAACYRHQPTFGDLEQSALGGCDLCRFILEVFKGTPKPDDNEAIDWTQWPVRWQSEGLSDGTKSMYTIAKDLKVSDVKIALSSYYAYWGMGHPLDEIRILDGLRVQVGPAYSLGFDDIDGIDGEDEVPEEDKVPGLVLAFSVPQSTPLHIRGFQVGRFQADPNLGSSTHFNLGNRWLQTCRENHPGCHFGNTPPLPTRVIDVGRTDGSEVPRVIHSLGAKAEYTALSHCWGGKIATLLTTATLTTFGRSLPYDALPANFRDAITITRRLGFRYLWIDSLCIVQDSEQDWASESRKMGDIYANSTLTISAMAAGASTVGILHRDTTSPAAATPQAATLHVSSENSSPLAIAIERNQRDEESLDTLDNSSPLSARGWTLQEFVLSPRHLFYGKRRIYWKCPSAVYSDEAAEALLPGPRIPDVTLDVLSSLLHPEALHSRRRATAHRSVVLQHYYRLVHAFSTRKLTFASDKLPAFSGLAQRLHAVIGGDYLAGLWSSDIKNGLLWRSESGYCRHLAEPYRSPSWSWAVADGPVITDYADETLTVPTPFDMQLLEYGITPRDENNPFGRLKDGYLVLTGLMYRLVRTKQILWHRPSKDVSVGQAVFDSPLPDGTGLGAAEMTWFSSTSLYRVETAAGADAILSIPLVGKRFLEERDTFEVDRDAFVDEELLALMLDLLKVDYKWVQSWTSQTLTII</sequence>
<dbReference type="PANTHER" id="PTHR33112:SF16">
    <property type="entry name" value="HETEROKARYON INCOMPATIBILITY DOMAIN-CONTAINING PROTEIN"/>
    <property type="match status" value="1"/>
</dbReference>
<dbReference type="InterPro" id="IPR010730">
    <property type="entry name" value="HET"/>
</dbReference>
<feature type="domain" description="Heterokaryon incompatibility" evidence="1">
    <location>
        <begin position="252"/>
        <end position="408"/>
    </location>
</feature>
<accession>A0AAN6MUF9</accession>
<proteinExistence type="predicted"/>
<organism evidence="2 3">
    <name type="scientific">Staphylotrichum tortipilum</name>
    <dbReference type="NCBI Taxonomy" id="2831512"/>
    <lineage>
        <taxon>Eukaryota</taxon>
        <taxon>Fungi</taxon>
        <taxon>Dikarya</taxon>
        <taxon>Ascomycota</taxon>
        <taxon>Pezizomycotina</taxon>
        <taxon>Sordariomycetes</taxon>
        <taxon>Sordariomycetidae</taxon>
        <taxon>Sordariales</taxon>
        <taxon>Chaetomiaceae</taxon>
        <taxon>Staphylotrichum</taxon>
    </lineage>
</organism>
<dbReference type="Pfam" id="PF06985">
    <property type="entry name" value="HET"/>
    <property type="match status" value="1"/>
</dbReference>
<evidence type="ECO:0000313" key="3">
    <source>
        <dbReference type="Proteomes" id="UP001303889"/>
    </source>
</evidence>
<evidence type="ECO:0000259" key="1">
    <source>
        <dbReference type="Pfam" id="PF06985"/>
    </source>
</evidence>
<dbReference type="PANTHER" id="PTHR33112">
    <property type="entry name" value="DOMAIN PROTEIN, PUTATIVE-RELATED"/>
    <property type="match status" value="1"/>
</dbReference>
<comment type="caution">
    <text evidence="2">The sequence shown here is derived from an EMBL/GenBank/DDBJ whole genome shotgun (WGS) entry which is preliminary data.</text>
</comment>
<reference evidence="2" key="2">
    <citation type="submission" date="2023-05" db="EMBL/GenBank/DDBJ databases">
        <authorList>
            <consortium name="Lawrence Berkeley National Laboratory"/>
            <person name="Steindorff A."/>
            <person name="Hensen N."/>
            <person name="Bonometti L."/>
            <person name="Westerberg I."/>
            <person name="Brannstrom I.O."/>
            <person name="Guillou S."/>
            <person name="Cros-Aarteil S."/>
            <person name="Calhoun S."/>
            <person name="Haridas S."/>
            <person name="Kuo A."/>
            <person name="Mondo S."/>
            <person name="Pangilinan J."/>
            <person name="Riley R."/>
            <person name="Labutti K."/>
            <person name="Andreopoulos B."/>
            <person name="Lipzen A."/>
            <person name="Chen C."/>
            <person name="Yanf M."/>
            <person name="Daum C."/>
            <person name="Ng V."/>
            <person name="Clum A."/>
            <person name="Ohm R."/>
            <person name="Martin F."/>
            <person name="Silar P."/>
            <person name="Natvig D."/>
            <person name="Lalanne C."/>
            <person name="Gautier V."/>
            <person name="Ament-Velasquez S.L."/>
            <person name="Kruys A."/>
            <person name="Hutchinson M.I."/>
            <person name="Powell A.J."/>
            <person name="Barry K."/>
            <person name="Miller A.N."/>
            <person name="Grigoriev I.V."/>
            <person name="Debuchy R."/>
            <person name="Gladieux P."/>
            <person name="Thoren M.H."/>
            <person name="Johannesson H."/>
        </authorList>
    </citation>
    <scope>NUCLEOTIDE SEQUENCE</scope>
    <source>
        <strain evidence="2">CBS 103.79</strain>
    </source>
</reference>
<protein>
    <submittedName>
        <fullName evidence="2">Heterokaryon incompatibility protein-domain-containing protein</fullName>
    </submittedName>
</protein>